<evidence type="ECO:0000313" key="4">
    <source>
        <dbReference type="Proteomes" id="UP001370100"/>
    </source>
</evidence>
<dbReference type="Proteomes" id="UP001370100">
    <property type="component" value="Unassembled WGS sequence"/>
</dbReference>
<sequence>MTNSPLPTAVVVRSTRVEYRVAPLRARHRAGPQRPAYRPAPWGGPELVTVIPPTPRVVTILPITPAPAARPAAALLPVPAGDPVFVDGSGRRRALVRVLGALVAAASLSYVVLVGCGALAGSPAPSGPRPVEIAEPATGPAPVTAPPRSLP</sequence>
<comment type="caution">
    <text evidence="3">The sequence shown here is derived from an EMBL/GenBank/DDBJ whole genome shotgun (WGS) entry which is preliminary data.</text>
</comment>
<keyword evidence="4" id="KW-1185">Reference proteome</keyword>
<evidence type="ECO:0000313" key="3">
    <source>
        <dbReference type="EMBL" id="MEJ2887699.1"/>
    </source>
</evidence>
<protein>
    <submittedName>
        <fullName evidence="3">Uncharacterized protein</fullName>
    </submittedName>
</protein>
<evidence type="ECO:0000256" key="1">
    <source>
        <dbReference type="SAM" id="MobiDB-lite"/>
    </source>
</evidence>
<feature type="transmembrane region" description="Helical" evidence="2">
    <location>
        <begin position="98"/>
        <end position="120"/>
    </location>
</feature>
<gene>
    <name evidence="3" type="ORF">WCD41_14665</name>
</gene>
<keyword evidence="2" id="KW-0472">Membrane</keyword>
<name>A0ABU8N6X3_9PSEU</name>
<reference evidence="3 4" key="1">
    <citation type="submission" date="2024-03" db="EMBL/GenBank/DDBJ databases">
        <title>Actinomycetospora sp. OC33-EN06, a novel actinomycete isolated from wild orchid (Aerides multiflora).</title>
        <authorList>
            <person name="Suriyachadkun C."/>
        </authorList>
    </citation>
    <scope>NUCLEOTIDE SEQUENCE [LARGE SCALE GENOMIC DNA]</scope>
    <source>
        <strain evidence="3 4">OC33-EN06</strain>
    </source>
</reference>
<evidence type="ECO:0000256" key="2">
    <source>
        <dbReference type="SAM" id="Phobius"/>
    </source>
</evidence>
<organism evidence="3 4">
    <name type="scientific">Actinomycetospora aeridis</name>
    <dbReference type="NCBI Taxonomy" id="3129231"/>
    <lineage>
        <taxon>Bacteria</taxon>
        <taxon>Bacillati</taxon>
        <taxon>Actinomycetota</taxon>
        <taxon>Actinomycetes</taxon>
        <taxon>Pseudonocardiales</taxon>
        <taxon>Pseudonocardiaceae</taxon>
        <taxon>Actinomycetospora</taxon>
    </lineage>
</organism>
<accession>A0ABU8N6X3</accession>
<dbReference type="RefSeq" id="WP_337714146.1">
    <property type="nucleotide sequence ID" value="NZ_JBBEGL010000003.1"/>
</dbReference>
<feature type="region of interest" description="Disordered" evidence="1">
    <location>
        <begin position="123"/>
        <end position="151"/>
    </location>
</feature>
<keyword evidence="2" id="KW-0812">Transmembrane</keyword>
<dbReference type="EMBL" id="JBBEGL010000003">
    <property type="protein sequence ID" value="MEJ2887699.1"/>
    <property type="molecule type" value="Genomic_DNA"/>
</dbReference>
<keyword evidence="2" id="KW-1133">Transmembrane helix</keyword>
<proteinExistence type="predicted"/>